<evidence type="ECO:0000313" key="4">
    <source>
        <dbReference type="Proteomes" id="UP000612585"/>
    </source>
</evidence>
<sequence>MTRSRGDIVALSSQPLISIVARPSTPYAWIRLVGDIDSAAKPALAKAIERLNLLPLRYVVIDLTAVGFVCSTFANFLDALHRAHPHAELVLHHPPPMADLIIAATDLHKIVTTSGQQVSPVTSPAVVPRTTGIVVSNTQLPEAGGSAVRGQPIHWEAMNLQPSRTHDFGNTGRTAPPGMGRCR</sequence>
<evidence type="ECO:0000256" key="1">
    <source>
        <dbReference type="SAM" id="MobiDB-lite"/>
    </source>
</evidence>
<feature type="region of interest" description="Disordered" evidence="1">
    <location>
        <begin position="162"/>
        <end position="183"/>
    </location>
</feature>
<keyword evidence="4" id="KW-1185">Reference proteome</keyword>
<dbReference type="Pfam" id="PF01740">
    <property type="entry name" value="STAS"/>
    <property type="match status" value="1"/>
</dbReference>
<name>A0A8J4E6Y1_9ACTN</name>
<dbReference type="Gene3D" id="3.30.750.24">
    <property type="entry name" value="STAS domain"/>
    <property type="match status" value="1"/>
</dbReference>
<dbReference type="AlphaFoldDB" id="A0A8J4E6Y1"/>
<gene>
    <name evidence="3" type="ORF">Vau01_114570</name>
</gene>
<proteinExistence type="predicted"/>
<feature type="domain" description="STAS" evidence="2">
    <location>
        <begin position="30"/>
        <end position="82"/>
    </location>
</feature>
<dbReference type="EMBL" id="BOPG01000105">
    <property type="protein sequence ID" value="GIJ63941.1"/>
    <property type="molecule type" value="Genomic_DNA"/>
</dbReference>
<accession>A0A8J4E6Y1</accession>
<evidence type="ECO:0000259" key="2">
    <source>
        <dbReference type="PROSITE" id="PS50801"/>
    </source>
</evidence>
<dbReference type="CDD" id="cd07043">
    <property type="entry name" value="STAS_anti-anti-sigma_factors"/>
    <property type="match status" value="1"/>
</dbReference>
<dbReference type="PROSITE" id="PS50801">
    <property type="entry name" value="STAS"/>
    <property type="match status" value="1"/>
</dbReference>
<reference evidence="3" key="1">
    <citation type="submission" date="2021-01" db="EMBL/GenBank/DDBJ databases">
        <title>Whole genome shotgun sequence of Virgisporangium aurantiacum NBRC 16421.</title>
        <authorList>
            <person name="Komaki H."/>
            <person name="Tamura T."/>
        </authorList>
    </citation>
    <scope>NUCLEOTIDE SEQUENCE</scope>
    <source>
        <strain evidence="3">NBRC 16421</strain>
    </source>
</reference>
<dbReference type="Proteomes" id="UP000612585">
    <property type="component" value="Unassembled WGS sequence"/>
</dbReference>
<evidence type="ECO:0000313" key="3">
    <source>
        <dbReference type="EMBL" id="GIJ63941.1"/>
    </source>
</evidence>
<dbReference type="SUPFAM" id="SSF52091">
    <property type="entry name" value="SpoIIaa-like"/>
    <property type="match status" value="1"/>
</dbReference>
<dbReference type="InterPro" id="IPR036513">
    <property type="entry name" value="STAS_dom_sf"/>
</dbReference>
<protein>
    <recommendedName>
        <fullName evidence="2">STAS domain-containing protein</fullName>
    </recommendedName>
</protein>
<organism evidence="3 4">
    <name type="scientific">Virgisporangium aurantiacum</name>
    <dbReference type="NCBI Taxonomy" id="175570"/>
    <lineage>
        <taxon>Bacteria</taxon>
        <taxon>Bacillati</taxon>
        <taxon>Actinomycetota</taxon>
        <taxon>Actinomycetes</taxon>
        <taxon>Micromonosporales</taxon>
        <taxon>Micromonosporaceae</taxon>
        <taxon>Virgisporangium</taxon>
    </lineage>
</organism>
<dbReference type="InterPro" id="IPR002645">
    <property type="entry name" value="STAS_dom"/>
</dbReference>
<comment type="caution">
    <text evidence="3">The sequence shown here is derived from an EMBL/GenBank/DDBJ whole genome shotgun (WGS) entry which is preliminary data.</text>
</comment>